<comment type="function">
    <text evidence="8">The alpha subunit is responsible for the aldol cleavage of indoleglycerol phosphate to indole and glyceraldehyde 3-phosphate.</text>
</comment>
<proteinExistence type="inferred from homology"/>
<evidence type="ECO:0000256" key="6">
    <source>
        <dbReference type="ARBA" id="ARBA00023239"/>
    </source>
</evidence>
<comment type="similarity">
    <text evidence="8 9">Belongs to the TrpA family.</text>
</comment>
<feature type="active site" description="Proton acceptor" evidence="8">
    <location>
        <position position="46"/>
    </location>
</feature>
<evidence type="ECO:0000313" key="11">
    <source>
        <dbReference type="Proteomes" id="UP001500298"/>
    </source>
</evidence>
<evidence type="ECO:0000256" key="9">
    <source>
        <dbReference type="RuleBase" id="RU003662"/>
    </source>
</evidence>
<dbReference type="InterPro" id="IPR013785">
    <property type="entry name" value="Aldolase_TIM"/>
</dbReference>
<evidence type="ECO:0000256" key="7">
    <source>
        <dbReference type="ARBA" id="ARBA00049047"/>
    </source>
</evidence>
<dbReference type="InterPro" id="IPR002028">
    <property type="entry name" value="Trp_synthase_suA"/>
</dbReference>
<feature type="active site" description="Proton acceptor" evidence="8">
    <location>
        <position position="57"/>
    </location>
</feature>
<evidence type="ECO:0000256" key="8">
    <source>
        <dbReference type="HAMAP-Rule" id="MF_00131"/>
    </source>
</evidence>
<name>A0ABP9DMQ2_9BACT</name>
<comment type="catalytic activity">
    <reaction evidence="7 8">
        <text>(1S,2R)-1-C-(indol-3-yl)glycerol 3-phosphate + L-serine = D-glyceraldehyde 3-phosphate + L-tryptophan + H2O</text>
        <dbReference type="Rhea" id="RHEA:10532"/>
        <dbReference type="ChEBI" id="CHEBI:15377"/>
        <dbReference type="ChEBI" id="CHEBI:33384"/>
        <dbReference type="ChEBI" id="CHEBI:57912"/>
        <dbReference type="ChEBI" id="CHEBI:58866"/>
        <dbReference type="ChEBI" id="CHEBI:59776"/>
        <dbReference type="EC" id="4.2.1.20"/>
    </reaction>
</comment>
<keyword evidence="4 8" id="KW-0822">Tryptophan biosynthesis</keyword>
<evidence type="ECO:0000256" key="1">
    <source>
        <dbReference type="ARBA" id="ARBA00004733"/>
    </source>
</evidence>
<keyword evidence="5 8" id="KW-0057">Aromatic amino acid biosynthesis</keyword>
<gene>
    <name evidence="8 10" type="primary">trpA</name>
    <name evidence="10" type="ORF">GCM10023331_37260</name>
</gene>
<comment type="pathway">
    <text evidence="1 8">Amino-acid biosynthesis; L-tryptophan biosynthesis; L-tryptophan from chorismate: step 5/5.</text>
</comment>
<keyword evidence="3 8" id="KW-0028">Amino-acid biosynthesis</keyword>
<evidence type="ECO:0000256" key="3">
    <source>
        <dbReference type="ARBA" id="ARBA00022605"/>
    </source>
</evidence>
<comment type="subunit">
    <text evidence="2 8">Tetramer of two alpha and two beta chains.</text>
</comment>
<dbReference type="PANTHER" id="PTHR43406">
    <property type="entry name" value="TRYPTOPHAN SYNTHASE, ALPHA CHAIN"/>
    <property type="match status" value="1"/>
</dbReference>
<dbReference type="CDD" id="cd04724">
    <property type="entry name" value="Tryptophan_synthase_alpha"/>
    <property type="match status" value="1"/>
</dbReference>
<comment type="caution">
    <text evidence="10">The sequence shown here is derived from an EMBL/GenBank/DDBJ whole genome shotgun (WGS) entry which is preliminary data.</text>
</comment>
<keyword evidence="11" id="KW-1185">Reference proteome</keyword>
<dbReference type="NCBIfam" id="TIGR00262">
    <property type="entry name" value="trpA"/>
    <property type="match status" value="1"/>
</dbReference>
<dbReference type="EMBL" id="BAABJX010000062">
    <property type="protein sequence ID" value="GAA4849143.1"/>
    <property type="molecule type" value="Genomic_DNA"/>
</dbReference>
<accession>A0ABP9DMQ2</accession>
<evidence type="ECO:0000313" key="10">
    <source>
        <dbReference type="EMBL" id="GAA4849143.1"/>
    </source>
</evidence>
<sequence>MNRIDQLFQAKSEGILNIYFTAGYPSLEDTNTILEALQSSGADLIEIGIPYSDPVADGPTIQESNQQALENGMTMHKLFEQLQGFREKVQVPVVLMGYFNPVVQYGIEAFCEKCREVGIDGVILPDLPIREYTEVYKPIFEKNGLHNVFLITPQTSEERILSIDANTEGFIYMVSSASITGAKSDVTDVQKEYFKRVNAMNLKNPRLIGFGISNQETFEEACEHAQGAIIGSAFIKLLSQSENLTEDITAFVKDIKGKK</sequence>
<dbReference type="EC" id="4.2.1.20" evidence="8"/>
<dbReference type="Proteomes" id="UP001500298">
    <property type="component" value="Unassembled WGS sequence"/>
</dbReference>
<evidence type="ECO:0000256" key="2">
    <source>
        <dbReference type="ARBA" id="ARBA00011270"/>
    </source>
</evidence>
<evidence type="ECO:0000256" key="4">
    <source>
        <dbReference type="ARBA" id="ARBA00022822"/>
    </source>
</evidence>
<protein>
    <recommendedName>
        <fullName evidence="8">Tryptophan synthase alpha chain</fullName>
        <ecNumber evidence="8">4.2.1.20</ecNumber>
    </recommendedName>
</protein>
<dbReference type="PANTHER" id="PTHR43406:SF1">
    <property type="entry name" value="TRYPTOPHAN SYNTHASE ALPHA CHAIN, CHLOROPLASTIC"/>
    <property type="match status" value="1"/>
</dbReference>
<dbReference type="PROSITE" id="PS00167">
    <property type="entry name" value="TRP_SYNTHASE_ALPHA"/>
    <property type="match status" value="1"/>
</dbReference>
<dbReference type="RefSeq" id="WP_345374605.1">
    <property type="nucleotide sequence ID" value="NZ_BAABJX010000062.1"/>
</dbReference>
<evidence type="ECO:0000256" key="5">
    <source>
        <dbReference type="ARBA" id="ARBA00023141"/>
    </source>
</evidence>
<dbReference type="Gene3D" id="3.20.20.70">
    <property type="entry name" value="Aldolase class I"/>
    <property type="match status" value="1"/>
</dbReference>
<dbReference type="InterPro" id="IPR018204">
    <property type="entry name" value="Trp_synthase_alpha_AS"/>
</dbReference>
<keyword evidence="6 8" id="KW-0456">Lyase</keyword>
<dbReference type="Pfam" id="PF00290">
    <property type="entry name" value="Trp_syntA"/>
    <property type="match status" value="1"/>
</dbReference>
<dbReference type="HAMAP" id="MF_00131">
    <property type="entry name" value="Trp_synth_alpha"/>
    <property type="match status" value="1"/>
</dbReference>
<reference evidence="11" key="1">
    <citation type="journal article" date="2019" name="Int. J. Syst. Evol. Microbiol.">
        <title>The Global Catalogue of Microorganisms (GCM) 10K type strain sequencing project: providing services to taxonomists for standard genome sequencing and annotation.</title>
        <authorList>
            <consortium name="The Broad Institute Genomics Platform"/>
            <consortium name="The Broad Institute Genome Sequencing Center for Infectious Disease"/>
            <person name="Wu L."/>
            <person name="Ma J."/>
        </authorList>
    </citation>
    <scope>NUCLEOTIDE SEQUENCE [LARGE SCALE GENOMIC DNA]</scope>
    <source>
        <strain evidence="11">JCM 18326</strain>
    </source>
</reference>
<organism evidence="10 11">
    <name type="scientific">Algivirga pacifica</name>
    <dbReference type="NCBI Taxonomy" id="1162670"/>
    <lineage>
        <taxon>Bacteria</taxon>
        <taxon>Pseudomonadati</taxon>
        <taxon>Bacteroidota</taxon>
        <taxon>Cytophagia</taxon>
        <taxon>Cytophagales</taxon>
        <taxon>Flammeovirgaceae</taxon>
        <taxon>Algivirga</taxon>
    </lineage>
</organism>
<dbReference type="SUPFAM" id="SSF51366">
    <property type="entry name" value="Ribulose-phoshate binding barrel"/>
    <property type="match status" value="1"/>
</dbReference>
<dbReference type="InterPro" id="IPR011060">
    <property type="entry name" value="RibuloseP-bd_barrel"/>
</dbReference>